<organism evidence="1 2">
    <name type="scientific">Streptomyces caviscabies</name>
    <dbReference type="NCBI Taxonomy" id="90079"/>
    <lineage>
        <taxon>Bacteria</taxon>
        <taxon>Bacillati</taxon>
        <taxon>Actinomycetota</taxon>
        <taxon>Actinomycetes</taxon>
        <taxon>Kitasatosporales</taxon>
        <taxon>Streptomycetaceae</taxon>
        <taxon>Streptomyces</taxon>
    </lineage>
</organism>
<reference evidence="2" key="1">
    <citation type="journal article" date="2019" name="Int. J. Syst. Evol. Microbiol.">
        <title>The Global Catalogue of Microorganisms (GCM) 10K type strain sequencing project: providing services to taxonomists for standard genome sequencing and annotation.</title>
        <authorList>
            <consortium name="The Broad Institute Genomics Platform"/>
            <consortium name="The Broad Institute Genome Sequencing Center for Infectious Disease"/>
            <person name="Wu L."/>
            <person name="Ma J."/>
        </authorList>
    </citation>
    <scope>NUCLEOTIDE SEQUENCE [LARGE SCALE GENOMIC DNA]</scope>
    <source>
        <strain evidence="2">ICMP 19430</strain>
    </source>
</reference>
<gene>
    <name evidence="1" type="ORF">ACFQW9_21395</name>
</gene>
<keyword evidence="2" id="KW-1185">Reference proteome</keyword>
<accession>A0ABW2MHY0</accession>
<name>A0ABW2MHY0_9ACTN</name>
<comment type="caution">
    <text evidence="1">The sequence shown here is derived from an EMBL/GenBank/DDBJ whole genome shotgun (WGS) entry which is preliminary data.</text>
</comment>
<protein>
    <submittedName>
        <fullName evidence="1">Uncharacterized protein</fullName>
    </submittedName>
</protein>
<dbReference type="EMBL" id="JBHTCK010000006">
    <property type="protein sequence ID" value="MFC7353205.1"/>
    <property type="molecule type" value="Genomic_DNA"/>
</dbReference>
<evidence type="ECO:0000313" key="2">
    <source>
        <dbReference type="Proteomes" id="UP001596509"/>
    </source>
</evidence>
<evidence type="ECO:0000313" key="1">
    <source>
        <dbReference type="EMBL" id="MFC7353205.1"/>
    </source>
</evidence>
<dbReference type="RefSeq" id="WP_319283688.1">
    <property type="nucleotide sequence ID" value="NZ_JBHTCK010000006.1"/>
</dbReference>
<sequence>MERRGYWREPAGSAVPAAEAQEVWADEAYRKLADVSRTYHAVITYKELGEWVQKASGVYTSALLQNWIGGVLGRVVREAHRRGDPPLTALVVHTEDGMVGVGYKEVLGVRGEPPLEADLDREYHAADARLECYRYYGAELPRGGGVRALAPRLEATVMRQASRAAAAVERPICPRCFIQLPATGVCDSCSFL</sequence>
<dbReference type="Proteomes" id="UP001596509">
    <property type="component" value="Unassembled WGS sequence"/>
</dbReference>
<proteinExistence type="predicted"/>